<reference evidence="1" key="1">
    <citation type="submission" date="2023-07" db="EMBL/GenBank/DDBJ databases">
        <title>Gilvimarinus algae sp. nov., isolated from the surface of Kelp.</title>
        <authorList>
            <person name="Sun Y.Y."/>
            <person name="Gong Y."/>
            <person name="Du Z.J."/>
        </authorList>
    </citation>
    <scope>NUCLEOTIDE SEQUENCE</scope>
    <source>
        <strain evidence="1">SDUM040014</strain>
    </source>
</reference>
<dbReference type="RefSeq" id="WP_302711667.1">
    <property type="nucleotide sequence ID" value="NZ_JAULRT010000035.1"/>
</dbReference>
<dbReference type="Proteomes" id="UP001168380">
    <property type="component" value="Unassembled WGS sequence"/>
</dbReference>
<dbReference type="EMBL" id="JAULRT010000035">
    <property type="protein sequence ID" value="MDO3381535.1"/>
    <property type="molecule type" value="Genomic_DNA"/>
</dbReference>
<comment type="caution">
    <text evidence="1">The sequence shown here is derived from an EMBL/GenBank/DDBJ whole genome shotgun (WGS) entry which is preliminary data.</text>
</comment>
<accession>A0ABT8TD48</accession>
<organism evidence="1 2">
    <name type="scientific">Gilvimarinus algae</name>
    <dbReference type="NCBI Taxonomy" id="3058037"/>
    <lineage>
        <taxon>Bacteria</taxon>
        <taxon>Pseudomonadati</taxon>
        <taxon>Pseudomonadota</taxon>
        <taxon>Gammaproteobacteria</taxon>
        <taxon>Cellvibrionales</taxon>
        <taxon>Cellvibrionaceae</taxon>
        <taxon>Gilvimarinus</taxon>
    </lineage>
</organism>
<gene>
    <name evidence="1" type="ORF">QWI16_05070</name>
</gene>
<keyword evidence="2" id="KW-1185">Reference proteome</keyword>
<sequence length="152" mass="16464">MQRFTLPIPRPTPPFKLQIGLCLVLCASAATAHWQHWSNAYLLTSMAAFIALQVIVMRLAPALKPRTLVVGKEYLLLEESDGSVLWHIPLADVTRIDAEKSQAPTINGGAAEWFAHTASDKYSIGNTLNASQANATMQAVQRARRGGLAAQG</sequence>
<evidence type="ECO:0008006" key="3">
    <source>
        <dbReference type="Google" id="ProtNLM"/>
    </source>
</evidence>
<name>A0ABT8TD48_9GAMM</name>
<proteinExistence type="predicted"/>
<protein>
    <recommendedName>
        <fullName evidence="3">PH domain-containing protein</fullName>
    </recommendedName>
</protein>
<evidence type="ECO:0000313" key="1">
    <source>
        <dbReference type="EMBL" id="MDO3381535.1"/>
    </source>
</evidence>
<evidence type="ECO:0000313" key="2">
    <source>
        <dbReference type="Proteomes" id="UP001168380"/>
    </source>
</evidence>